<comment type="caution">
    <text evidence="3">The sequence shown here is derived from an EMBL/GenBank/DDBJ whole genome shotgun (WGS) entry which is preliminary data.</text>
</comment>
<evidence type="ECO:0000259" key="2">
    <source>
        <dbReference type="Pfam" id="PF20253"/>
    </source>
</evidence>
<dbReference type="EMBL" id="JAQQWE010000002">
    <property type="protein sequence ID" value="KAK7962091.1"/>
    <property type="molecule type" value="Genomic_DNA"/>
</dbReference>
<sequence length="614" mass="69261">MDVRVSSRIDEYSRDTAIIIWWLQSTSSENGWVAPSNGEIVTRQLREQADIIVNASVRMPLYVKRAFSRALALRKICQVWFEVGNRTTPENIASHRHFIQVLEDCYIAFDSKDFFDKETSDEQDETVSLSNAFAAMMVEYLSSSDEAAEGSSRPVPTLPLPPPTHDEMPQSYNAISKAYYEFLAQQGIRHIPYLIPGGPVFLFVPVNKDVDLLYEADPVLLGMQTLLNKVSTSTSGGSPFSELFHRLSKGDMGYSQFLRKAERLVFETADDGVAPKPHPKSKGKKAKGGKKGKGKGKKKKPKKRRKRLTLAQNLNQYRQALEAMLGETRHIEFIESASFRELADIDKFLTQVCMDIYLVELLGNDSAADMEARRLCLNPPSDGTEGVWDTGVITVESVFAAVIFLDFKEIFTPPNPTLRPTQRVTFVDVKKRVYRDRSFYPFESLPSQQAEDREEFTSGKVPRSMYHQYMESRNLGHVARTYAFIAETLDLIPMDSRSDFLYLVDPILLGTHTAIQGLSAKPNRTALGDLLLRLQYDKINFTILMKEVDKLAFRQGHVKKPGKSGKQKGKGKAKGKGKTKSKNKATKVRLTLPEGVMRYAESIERLCKELTPDT</sequence>
<protein>
    <recommendedName>
        <fullName evidence="2">DUF6604 domain-containing protein</fullName>
    </recommendedName>
</protein>
<dbReference type="InterPro" id="IPR046539">
    <property type="entry name" value="DUF6604"/>
</dbReference>
<reference evidence="3 4" key="1">
    <citation type="submission" date="2023-01" db="EMBL/GenBank/DDBJ databases">
        <title>Analysis of 21 Apiospora genomes using comparative genomics revels a genus with tremendous synthesis potential of carbohydrate active enzymes and secondary metabolites.</title>
        <authorList>
            <person name="Sorensen T."/>
        </authorList>
    </citation>
    <scope>NUCLEOTIDE SEQUENCE [LARGE SCALE GENOMIC DNA]</scope>
    <source>
        <strain evidence="3 4">CBS 24483</strain>
    </source>
</reference>
<gene>
    <name evidence="3" type="ORF">PG986_002916</name>
</gene>
<evidence type="ECO:0000313" key="4">
    <source>
        <dbReference type="Proteomes" id="UP001391051"/>
    </source>
</evidence>
<feature type="domain" description="DUF6604" evidence="2">
    <location>
        <begin position="12"/>
        <end position="159"/>
    </location>
</feature>
<evidence type="ECO:0000313" key="3">
    <source>
        <dbReference type="EMBL" id="KAK7962091.1"/>
    </source>
</evidence>
<feature type="region of interest" description="Disordered" evidence="1">
    <location>
        <begin position="269"/>
        <end position="307"/>
    </location>
</feature>
<dbReference type="Pfam" id="PF20253">
    <property type="entry name" value="DUF6604"/>
    <property type="match status" value="1"/>
</dbReference>
<feature type="region of interest" description="Disordered" evidence="1">
    <location>
        <begin position="146"/>
        <end position="165"/>
    </location>
</feature>
<dbReference type="Proteomes" id="UP001391051">
    <property type="component" value="Unassembled WGS sequence"/>
</dbReference>
<evidence type="ECO:0000256" key="1">
    <source>
        <dbReference type="SAM" id="MobiDB-lite"/>
    </source>
</evidence>
<name>A0ABR1QQ63_9PEZI</name>
<feature type="compositionally biased region" description="Basic residues" evidence="1">
    <location>
        <begin position="277"/>
        <end position="307"/>
    </location>
</feature>
<feature type="region of interest" description="Disordered" evidence="1">
    <location>
        <begin position="555"/>
        <end position="586"/>
    </location>
</feature>
<accession>A0ABR1QQ63</accession>
<dbReference type="RefSeq" id="XP_066704202.1">
    <property type="nucleotide sequence ID" value="XM_066839138.1"/>
</dbReference>
<proteinExistence type="predicted"/>
<keyword evidence="4" id="KW-1185">Reference proteome</keyword>
<organism evidence="3 4">
    <name type="scientific">Apiospora aurea</name>
    <dbReference type="NCBI Taxonomy" id="335848"/>
    <lineage>
        <taxon>Eukaryota</taxon>
        <taxon>Fungi</taxon>
        <taxon>Dikarya</taxon>
        <taxon>Ascomycota</taxon>
        <taxon>Pezizomycotina</taxon>
        <taxon>Sordariomycetes</taxon>
        <taxon>Xylariomycetidae</taxon>
        <taxon>Amphisphaeriales</taxon>
        <taxon>Apiosporaceae</taxon>
        <taxon>Apiospora</taxon>
    </lineage>
</organism>
<dbReference type="GeneID" id="92072200"/>
<feature type="compositionally biased region" description="Basic residues" evidence="1">
    <location>
        <begin position="556"/>
        <end position="586"/>
    </location>
</feature>